<evidence type="ECO:0000313" key="3">
    <source>
        <dbReference type="Proteomes" id="UP001501447"/>
    </source>
</evidence>
<feature type="compositionally biased region" description="Low complexity" evidence="1">
    <location>
        <begin position="152"/>
        <end position="169"/>
    </location>
</feature>
<organism evidence="2 3">
    <name type="scientific">Streptomyces axinellae</name>
    <dbReference type="NCBI Taxonomy" id="552788"/>
    <lineage>
        <taxon>Bacteria</taxon>
        <taxon>Bacillati</taxon>
        <taxon>Actinomycetota</taxon>
        <taxon>Actinomycetes</taxon>
        <taxon>Kitasatosporales</taxon>
        <taxon>Streptomycetaceae</taxon>
        <taxon>Streptomyces</taxon>
    </lineage>
</organism>
<gene>
    <name evidence="2" type="ORF">GCM10009863_49460</name>
</gene>
<evidence type="ECO:0000313" key="2">
    <source>
        <dbReference type="EMBL" id="GAA2628409.1"/>
    </source>
</evidence>
<keyword evidence="3" id="KW-1185">Reference proteome</keyword>
<name>A0ABP6CZN0_9ACTN</name>
<comment type="caution">
    <text evidence="2">The sequence shown here is derived from an EMBL/GenBank/DDBJ whole genome shotgun (WGS) entry which is preliminary data.</text>
</comment>
<sequence>MPLDQATYEWKSALAEIRQVAVRNLDIVPPLLNRWGDKQANAEFQSARNNLYYLDHHRLNKTFEQAQVDPEYVRLDSTERASQDRFIAQIDNVIEKCGARELEQQAFALEAFKKFFQKQAQKINTVPTPLALPPADPLIAAHAQNTRPVQNMQSSQPSSMPPGQYSQYQMPRAVGNQPNTPGAQRPGRK</sequence>
<protein>
    <submittedName>
        <fullName evidence="2">Uncharacterized protein</fullName>
    </submittedName>
</protein>
<dbReference type="EMBL" id="BAAARJ010000017">
    <property type="protein sequence ID" value="GAA2628409.1"/>
    <property type="molecule type" value="Genomic_DNA"/>
</dbReference>
<accession>A0ABP6CZN0</accession>
<reference evidence="3" key="1">
    <citation type="journal article" date="2019" name="Int. J. Syst. Evol. Microbiol.">
        <title>The Global Catalogue of Microorganisms (GCM) 10K type strain sequencing project: providing services to taxonomists for standard genome sequencing and annotation.</title>
        <authorList>
            <consortium name="The Broad Institute Genomics Platform"/>
            <consortium name="The Broad Institute Genome Sequencing Center for Infectious Disease"/>
            <person name="Wu L."/>
            <person name="Ma J."/>
        </authorList>
    </citation>
    <scope>NUCLEOTIDE SEQUENCE [LARGE SCALE GENOMIC DNA]</scope>
    <source>
        <strain evidence="3">JCM 16373</strain>
    </source>
</reference>
<dbReference type="RefSeq" id="WP_344568609.1">
    <property type="nucleotide sequence ID" value="NZ_BAAARJ010000017.1"/>
</dbReference>
<proteinExistence type="predicted"/>
<feature type="region of interest" description="Disordered" evidence="1">
    <location>
        <begin position="146"/>
        <end position="189"/>
    </location>
</feature>
<evidence type="ECO:0000256" key="1">
    <source>
        <dbReference type="SAM" id="MobiDB-lite"/>
    </source>
</evidence>
<dbReference type="Proteomes" id="UP001501447">
    <property type="component" value="Unassembled WGS sequence"/>
</dbReference>